<dbReference type="InterPro" id="IPR051043">
    <property type="entry name" value="Sulfatase_Mod_Factor_Kinase"/>
</dbReference>
<protein>
    <submittedName>
        <fullName evidence="2">Formylglycine-generating enzyme family protein</fullName>
    </submittedName>
</protein>
<reference evidence="2 3" key="1">
    <citation type="journal article" date="2019" name="J. Ind. Microbiol. Biotechnol.">
        <title>The complete genomic sequence of Streptomyces spectabilis NRRL-2792 and identification of secondary metabolite biosynthetic gene clusters.</title>
        <authorList>
            <person name="Sinha A."/>
            <person name="Phillips-Salemka S."/>
            <person name="Niraula T.A."/>
            <person name="Short K.A."/>
            <person name="Niraula N.P."/>
        </authorList>
    </citation>
    <scope>NUCLEOTIDE SEQUENCE [LARGE SCALE GENOMIC DNA]</scope>
    <source>
        <strain evidence="2 3">NRRL 2792</strain>
    </source>
</reference>
<evidence type="ECO:0000313" key="2">
    <source>
        <dbReference type="EMBL" id="QDQ16093.1"/>
    </source>
</evidence>
<dbReference type="PANTHER" id="PTHR23150:SF19">
    <property type="entry name" value="FORMYLGLYCINE-GENERATING ENZYME"/>
    <property type="match status" value="1"/>
</dbReference>
<sequence>MAVVVRWTGAETEALRLAMRRSVREFGADLGVSHRMVSKWANRGASIAPRGATQAALDTMLATAGGDAQERFATIITRRTAANADARAEGLLASGTRPTRRTRDGKTMVLIDEGICLSGPADEPVWEPSFWIDRFPTTNAHYQSFVDATGHHPPQHWPDGTCPESLRDYPVVWVTWDDASAYARWAGKPLPTAQQWEKAARGSMGRTYPWGSAATAAKCNMQESGTGRLTPVDRYRSGVSPHGVHDLCGNVWEWCSTQTSGRRFVLKGSAFTSPFALAAPALLNDAAATMSDDDTGFRCVLGA</sequence>
<dbReference type="PANTHER" id="PTHR23150">
    <property type="entry name" value="SULFATASE MODIFYING FACTOR 1, 2"/>
    <property type="match status" value="1"/>
</dbReference>
<organism evidence="2 3">
    <name type="scientific">Streptomyces spectabilis</name>
    <dbReference type="NCBI Taxonomy" id="68270"/>
    <lineage>
        <taxon>Bacteria</taxon>
        <taxon>Bacillati</taxon>
        <taxon>Actinomycetota</taxon>
        <taxon>Actinomycetes</taxon>
        <taxon>Kitasatosporales</taxon>
        <taxon>Streptomycetaceae</taxon>
        <taxon>Streptomyces</taxon>
    </lineage>
</organism>
<dbReference type="InterPro" id="IPR016187">
    <property type="entry name" value="CTDL_fold"/>
</dbReference>
<evidence type="ECO:0000259" key="1">
    <source>
        <dbReference type="Pfam" id="PF03781"/>
    </source>
</evidence>
<dbReference type="InterPro" id="IPR042095">
    <property type="entry name" value="SUMF_sf"/>
</dbReference>
<dbReference type="EMBL" id="CP040916">
    <property type="protein sequence ID" value="QDQ16093.1"/>
    <property type="molecule type" value="Genomic_DNA"/>
</dbReference>
<dbReference type="Gene3D" id="3.90.1580.10">
    <property type="entry name" value="paralog of FGE (formylglycine-generating enzyme)"/>
    <property type="match status" value="1"/>
</dbReference>
<dbReference type="Pfam" id="PF03781">
    <property type="entry name" value="FGE-sulfatase"/>
    <property type="match status" value="1"/>
</dbReference>
<gene>
    <name evidence="2" type="ORF">FH965_02810</name>
</gene>
<evidence type="ECO:0000313" key="3">
    <source>
        <dbReference type="Proteomes" id="UP000316806"/>
    </source>
</evidence>
<dbReference type="GO" id="GO:0120147">
    <property type="term" value="F:formylglycine-generating oxidase activity"/>
    <property type="evidence" value="ECO:0007669"/>
    <property type="project" value="TreeGrafter"/>
</dbReference>
<accession>A0A516RKC1</accession>
<dbReference type="AlphaFoldDB" id="A0A516RKC1"/>
<feature type="domain" description="Sulfatase-modifying factor enzyme-like" evidence="1">
    <location>
        <begin position="119"/>
        <end position="300"/>
    </location>
</feature>
<proteinExistence type="predicted"/>
<name>A0A516RKC1_STRST</name>
<dbReference type="SUPFAM" id="SSF56436">
    <property type="entry name" value="C-type lectin-like"/>
    <property type="match status" value="1"/>
</dbReference>
<dbReference type="InterPro" id="IPR005532">
    <property type="entry name" value="SUMF_dom"/>
</dbReference>
<dbReference type="Proteomes" id="UP000316806">
    <property type="component" value="Chromosome"/>
</dbReference>